<keyword evidence="4" id="KW-0677">Repeat</keyword>
<keyword evidence="9" id="KW-1185">Reference proteome</keyword>
<dbReference type="Proteomes" id="UP000230605">
    <property type="component" value="Chromosome 3"/>
</dbReference>
<sequence length="982" mass="106941">MVQGPSFEAIATLGDLSVPIQERVRVARHLKNLIIGHDQRKALAVRHGIVQHLADIIASGSKGKRRLELNGVSLSAHADHATAEEALRLQAILIIGSLASGGQAQPLCAADIPKLLVETLPGEHASRLSIATLQALQALASFWSTTDENLDYDFWSALFNDDSLNVFKSILTQNVKGSAAQQQITLVAELIAALPEEGCSGSKALLTSCGLLDTLAALLVSHAVQNKIVWYRGDRSRLPYAPPGEWLPSVLAAVAAIIHGSSYRAHRFILASTIRDLFSQAETDSTEQRTMLGPRHGFVSFYESKLPPLHVPASKSVSHGSASGAFPALRALQNSKHGNGNTEASVLVSDIDHSNAVCGWLLVLTRSLRGYNRLRALRLLALVSNAIEAEPAGMSTKAEYAQKTRERQRQLSLLAVPLAVQLVQVANDTKPKDKINEQQELKLVKEQACSVLSLLIRGVKDLQIAAVEAGAIKHVCPILKKSFDNVVPAKPMWSARPGMQLDADTPTSCQPGSLTFPPEVGHAMRCRESTLKALEAIAAKEDLHRKAIIDFGVVSCIIDSLKPLPENIPVEAHGRAQVTPKDGNTTRVILAACRAAQSMSRSVSVLRTSLIDGGIAKPLISLLNHESLDVQIAATDVCCNLLPDFSPMREDLSEGNVVRTLAEHARSNSPELRLSSLWALKHLVYNCPKEVKLAALEELGTGWLVGIIQGEQRETIGGGVSVGLSTPNAAGEQVDLLNPSSMELDEPTNEDDEAMDEDDEDGEMLFDEASSTHYQASQMRSTLNPPAPAFNPKRFLSSIREMEQSGEYASRRDEAKIQQQALDFIRNFINGEDCMALSDHLMNAIGSAKVYELLTAKLSPVTRSGGRQVYNTTELVLSTIHVLIHLANASAKHRKLIIAQKPLLQAMLPHFNHVDHRVRVMSVWAVNSLTYIEDGDDRRDARQRSQELKAVGIEQAVRALQGDHNLDVRERVKTAIRQFETL</sequence>
<dbReference type="EMBL" id="LKMD01000101">
    <property type="protein sequence ID" value="PIB00070.1"/>
    <property type="molecule type" value="Genomic_DNA"/>
</dbReference>
<dbReference type="GO" id="GO:0034657">
    <property type="term" value="C:GID complex"/>
    <property type="evidence" value="ECO:0007669"/>
    <property type="project" value="TreeGrafter"/>
</dbReference>
<dbReference type="SUPFAM" id="SSF48371">
    <property type="entry name" value="ARM repeat"/>
    <property type="match status" value="2"/>
</dbReference>
<evidence type="ECO:0000313" key="7">
    <source>
        <dbReference type="EMBL" id="WPB00033.1"/>
    </source>
</evidence>
<evidence type="ECO:0000313" key="8">
    <source>
        <dbReference type="Proteomes" id="UP000230605"/>
    </source>
</evidence>
<evidence type="ECO:0000256" key="3">
    <source>
        <dbReference type="ARBA" id="ARBA00022490"/>
    </source>
</evidence>
<dbReference type="PANTHER" id="PTHR15651:SF7">
    <property type="entry name" value="ARMADILLO REPEAT-CONTAINING PROTEIN 8"/>
    <property type="match status" value="1"/>
</dbReference>
<dbReference type="Gene3D" id="1.25.10.10">
    <property type="entry name" value="Leucine-rich Repeat Variant"/>
    <property type="match status" value="3"/>
</dbReference>
<dbReference type="InterPro" id="IPR000225">
    <property type="entry name" value="Armadillo"/>
</dbReference>
<proteinExistence type="predicted"/>
<dbReference type="EMBL" id="CP134186">
    <property type="protein sequence ID" value="WPB00033.1"/>
    <property type="molecule type" value="Genomic_DNA"/>
</dbReference>
<reference evidence="6 8" key="1">
    <citation type="submission" date="2015-10" db="EMBL/GenBank/DDBJ databases">
        <title>The cercosporin biosynthetic gene cluster was horizontally transferred to several fungal lineages and shown to be expanded in Cercospora beticola based on microsynteny with recipient genomes.</title>
        <authorList>
            <person name="De Jonge R."/>
            <person name="Ebert M.K."/>
            <person name="Suttle J.C."/>
            <person name="Jurick Ii W.M."/>
            <person name="Secor G.A."/>
            <person name="Thomma B.P."/>
            <person name="Van De Peer Y."/>
            <person name="Bolton M.D."/>
        </authorList>
    </citation>
    <scope>NUCLEOTIDE SEQUENCE [LARGE SCALE GENOMIC DNA]</scope>
    <source>
        <strain evidence="6 8">09-40</strain>
    </source>
</reference>
<comment type="subcellular location">
    <subcellularLocation>
        <location evidence="2">Cytoplasm</location>
    </subcellularLocation>
    <subcellularLocation>
        <location evidence="1">Nucleus</location>
    </subcellularLocation>
</comment>
<dbReference type="InterPro" id="IPR038739">
    <property type="entry name" value="ARMC8/Vid28"/>
</dbReference>
<dbReference type="GO" id="GO:0005737">
    <property type="term" value="C:cytoplasm"/>
    <property type="evidence" value="ECO:0007669"/>
    <property type="project" value="UniProtKB-SubCell"/>
</dbReference>
<evidence type="ECO:0000313" key="6">
    <source>
        <dbReference type="EMBL" id="PIB00070.1"/>
    </source>
</evidence>
<protein>
    <submittedName>
        <fullName evidence="6">Hypotheticalsprotein</fullName>
    </submittedName>
</protein>
<evidence type="ECO:0000256" key="5">
    <source>
        <dbReference type="ARBA" id="ARBA00023242"/>
    </source>
</evidence>
<evidence type="ECO:0000256" key="4">
    <source>
        <dbReference type="ARBA" id="ARBA00022737"/>
    </source>
</evidence>
<evidence type="ECO:0000256" key="1">
    <source>
        <dbReference type="ARBA" id="ARBA00004123"/>
    </source>
</evidence>
<dbReference type="GO" id="GO:0043161">
    <property type="term" value="P:proteasome-mediated ubiquitin-dependent protein catabolic process"/>
    <property type="evidence" value="ECO:0007669"/>
    <property type="project" value="TreeGrafter"/>
</dbReference>
<name>A0A2G5I5I3_CERBT</name>
<dbReference type="OrthoDB" id="5559898at2759"/>
<dbReference type="SMART" id="SM00185">
    <property type="entry name" value="ARM"/>
    <property type="match status" value="4"/>
</dbReference>
<evidence type="ECO:0000313" key="9">
    <source>
        <dbReference type="Proteomes" id="UP001302367"/>
    </source>
</evidence>
<dbReference type="PANTHER" id="PTHR15651">
    <property type="entry name" value="ARMADILLO REPEAT-CONTAINING PROTEIN 8"/>
    <property type="match status" value="1"/>
</dbReference>
<reference evidence="7 9" key="2">
    <citation type="submission" date="2023-09" db="EMBL/GenBank/DDBJ databases">
        <title>Complete-Gapless Cercospora beticola genome.</title>
        <authorList>
            <person name="Wyatt N.A."/>
            <person name="Spanner R.E."/>
            <person name="Bolton M.D."/>
        </authorList>
    </citation>
    <scope>NUCLEOTIDE SEQUENCE [LARGE SCALE GENOMIC DNA]</scope>
    <source>
        <strain evidence="7">Cb09-40</strain>
    </source>
</reference>
<keyword evidence="3" id="KW-0963">Cytoplasm</keyword>
<dbReference type="Proteomes" id="UP001302367">
    <property type="component" value="Chromosome 3"/>
</dbReference>
<accession>A0A2G5I5I3</accession>
<dbReference type="InterPro" id="IPR011989">
    <property type="entry name" value="ARM-like"/>
</dbReference>
<evidence type="ECO:0000256" key="2">
    <source>
        <dbReference type="ARBA" id="ARBA00004496"/>
    </source>
</evidence>
<keyword evidence="5" id="KW-0539">Nucleus</keyword>
<dbReference type="AlphaFoldDB" id="A0A2G5I5I3"/>
<organism evidence="6 8">
    <name type="scientific">Cercospora beticola</name>
    <name type="common">Sugarbeet leaf spot fungus</name>
    <dbReference type="NCBI Taxonomy" id="122368"/>
    <lineage>
        <taxon>Eukaryota</taxon>
        <taxon>Fungi</taxon>
        <taxon>Dikarya</taxon>
        <taxon>Ascomycota</taxon>
        <taxon>Pezizomycotina</taxon>
        <taxon>Dothideomycetes</taxon>
        <taxon>Dothideomycetidae</taxon>
        <taxon>Mycosphaerellales</taxon>
        <taxon>Mycosphaerellaceae</taxon>
        <taxon>Cercospora</taxon>
    </lineage>
</organism>
<gene>
    <name evidence="6" type="ORF">CB0940_02880</name>
    <name evidence="7" type="ORF">RHO25_004652</name>
</gene>
<dbReference type="GO" id="GO:0005634">
    <property type="term" value="C:nucleus"/>
    <property type="evidence" value="ECO:0007669"/>
    <property type="project" value="UniProtKB-SubCell"/>
</dbReference>
<dbReference type="InterPro" id="IPR016024">
    <property type="entry name" value="ARM-type_fold"/>
</dbReference>